<sequence length="188" mass="20044">MTDSKLDILAISGSLRRGSFNTALLRTAQAMAPDDVAIEICDYSDIPLYNGDVEAAAYPAPAARLKARIGKADALLFAVPEYNYSLPGVLKNVLDWGSRPSGQSAWAGKPVALLGTGGGLGTARAQYHFRQIATGLNMHVLNRPEIFVANASQKFDKDGNLTDDTARGLIGQLITGLRDWTRRLAAGA</sequence>
<feature type="domain" description="NADPH-dependent FMN reductase-like" evidence="1">
    <location>
        <begin position="7"/>
        <end position="152"/>
    </location>
</feature>
<dbReference type="InterPro" id="IPR005025">
    <property type="entry name" value="FMN_Rdtase-like_dom"/>
</dbReference>
<reference evidence="2" key="1">
    <citation type="submission" date="2022-09" db="EMBL/GenBank/DDBJ databases">
        <title>Rhodovastum sp. nov. RN2-1 isolated from soil in Seongnam, South Korea.</title>
        <authorList>
            <person name="Le N.T."/>
        </authorList>
    </citation>
    <scope>NUCLEOTIDE SEQUENCE</scope>
    <source>
        <strain evidence="2">RN2-1</strain>
    </source>
</reference>
<dbReference type="Pfam" id="PF03358">
    <property type="entry name" value="FMN_red"/>
    <property type="match status" value="1"/>
</dbReference>
<dbReference type="InterPro" id="IPR029039">
    <property type="entry name" value="Flavoprotein-like_sf"/>
</dbReference>
<protein>
    <submittedName>
        <fullName evidence="2">NAD(P)H-dependent oxidoreductase</fullName>
    </submittedName>
</protein>
<dbReference type="GO" id="GO:0016491">
    <property type="term" value="F:oxidoreductase activity"/>
    <property type="evidence" value="ECO:0007669"/>
    <property type="project" value="InterPro"/>
</dbReference>
<evidence type="ECO:0000259" key="1">
    <source>
        <dbReference type="Pfam" id="PF03358"/>
    </source>
</evidence>
<dbReference type="Gene3D" id="3.40.50.360">
    <property type="match status" value="1"/>
</dbReference>
<keyword evidence="3" id="KW-1185">Reference proteome</keyword>
<comment type="caution">
    <text evidence="2">The sequence shown here is derived from an EMBL/GenBank/DDBJ whole genome shotgun (WGS) entry which is preliminary data.</text>
</comment>
<name>A0AA41YRI1_9PROT</name>
<proteinExistence type="predicted"/>
<dbReference type="SUPFAM" id="SSF52218">
    <property type="entry name" value="Flavoproteins"/>
    <property type="match status" value="1"/>
</dbReference>
<dbReference type="PANTHER" id="PTHR30543">
    <property type="entry name" value="CHROMATE REDUCTASE"/>
    <property type="match status" value="1"/>
</dbReference>
<dbReference type="Proteomes" id="UP001165679">
    <property type="component" value="Unassembled WGS sequence"/>
</dbReference>
<dbReference type="InterPro" id="IPR050712">
    <property type="entry name" value="NAD(P)H-dep_reductase"/>
</dbReference>
<accession>A0AA41YRI1</accession>
<evidence type="ECO:0000313" key="2">
    <source>
        <dbReference type="EMBL" id="MCW3475180.1"/>
    </source>
</evidence>
<organism evidence="2 3">
    <name type="scientific">Limobrevibacterium gyesilva</name>
    <dbReference type="NCBI Taxonomy" id="2991712"/>
    <lineage>
        <taxon>Bacteria</taxon>
        <taxon>Pseudomonadati</taxon>
        <taxon>Pseudomonadota</taxon>
        <taxon>Alphaproteobacteria</taxon>
        <taxon>Acetobacterales</taxon>
        <taxon>Acetobacteraceae</taxon>
        <taxon>Limobrevibacterium</taxon>
    </lineage>
</organism>
<evidence type="ECO:0000313" key="3">
    <source>
        <dbReference type="Proteomes" id="UP001165679"/>
    </source>
</evidence>
<dbReference type="GO" id="GO:0010181">
    <property type="term" value="F:FMN binding"/>
    <property type="evidence" value="ECO:0007669"/>
    <property type="project" value="TreeGrafter"/>
</dbReference>
<dbReference type="GO" id="GO:0005829">
    <property type="term" value="C:cytosol"/>
    <property type="evidence" value="ECO:0007669"/>
    <property type="project" value="TreeGrafter"/>
</dbReference>
<dbReference type="AlphaFoldDB" id="A0AA41YRI1"/>
<dbReference type="PANTHER" id="PTHR30543:SF21">
    <property type="entry name" value="NAD(P)H-DEPENDENT FMN REDUCTASE LOT6"/>
    <property type="match status" value="1"/>
</dbReference>
<dbReference type="EMBL" id="JAPDNT010000007">
    <property type="protein sequence ID" value="MCW3475180.1"/>
    <property type="molecule type" value="Genomic_DNA"/>
</dbReference>
<gene>
    <name evidence="2" type="ORF">OL599_11410</name>
</gene>
<dbReference type="RefSeq" id="WP_264713875.1">
    <property type="nucleotide sequence ID" value="NZ_JAPDNT010000007.1"/>
</dbReference>
<reference evidence="2" key="2">
    <citation type="submission" date="2022-10" db="EMBL/GenBank/DDBJ databases">
        <authorList>
            <person name="Trinh H.N."/>
        </authorList>
    </citation>
    <scope>NUCLEOTIDE SEQUENCE</scope>
    <source>
        <strain evidence="2">RN2-1</strain>
    </source>
</reference>